<keyword evidence="5 7" id="KW-0482">Metalloprotease</keyword>
<gene>
    <name evidence="10" type="ORF">OKIOD_LOCUS13819</name>
</gene>
<sequence length="696" mass="79070">MYEPQLNPDTFLDDSEFSAEQIRDLINNGLDIEVAKLFPNFDDDEVRGTIALNYARWPKNEDGIVVIPFSFQEHFSKKAEFRKHVEEMNANFGCIKFEYVPTNRLQETNFENGLLITHASTTLFDNGCKSAMGLNPGYTSDNGSITALGAKEGWQLIIMDDYCMTRGTVQHEMMHALSIKHEHVRGDRDELLHIDIQQISEELPGFEYNFHKIKTEDWGQAPWPFDFRSVMNYPSKIGNKKLITTHTGQEYLRNNVRHSSTDALQLQWLYCAAQGNEDSYEYTPWTYCQEPDPFGYTQPILRSRICDGIKDCFDGEDEDGRMGECNKHGKEEDSTDDGCCRNIFVVRYKTRYQCQESETSPKHNGHVMYDCFNPDNGQMEEIKLFWETNLHGGQGAGWVFGFPECASRSHQCEIARAMSDNLDTMEGKSYRTLSMSWAEIETPRGIESVRMPAQGGVDRWIIGDLDHCPPIGSYDPGYVNELRNFVVDFDNVINPGDFVTVYCMDNAAEITTTTEAPTTTEATSSCEVDRYEDNTLANVRNLNNMLKNASKNSSHKDFKKLIKAEMGICKAADKLLAKSLGKTLKGCEVDFVGLDTINAFSSSLCGFSPGPDQHEVTQLRNLCEDLKIYLKWKFSACGELIHSFADKLKKGCNKMEKSLKKLPQYDPDAVDRNLIEPPSALPKPGYNDWEGVFFKK</sequence>
<feature type="binding site" evidence="7">
    <location>
        <position position="171"/>
    </location>
    <ligand>
        <name>Zn(2+)</name>
        <dbReference type="ChEBI" id="CHEBI:29105"/>
        <note>catalytic</note>
    </ligand>
</feature>
<dbReference type="EC" id="3.4.24.-" evidence="8"/>
<keyword evidence="6" id="KW-1015">Disulfide bond</keyword>
<dbReference type="Proteomes" id="UP001158576">
    <property type="component" value="Chromosome 2"/>
</dbReference>
<feature type="active site" evidence="7">
    <location>
        <position position="172"/>
    </location>
</feature>
<keyword evidence="1 7" id="KW-0645">Protease</keyword>
<dbReference type="InterPro" id="IPR001506">
    <property type="entry name" value="Peptidase_M12A"/>
</dbReference>
<evidence type="ECO:0000256" key="3">
    <source>
        <dbReference type="ARBA" id="ARBA00022801"/>
    </source>
</evidence>
<evidence type="ECO:0000313" key="11">
    <source>
        <dbReference type="Proteomes" id="UP001158576"/>
    </source>
</evidence>
<dbReference type="PRINTS" id="PR00480">
    <property type="entry name" value="ASTACIN"/>
</dbReference>
<dbReference type="SUPFAM" id="SSF55486">
    <property type="entry name" value="Metalloproteases ('zincins'), catalytic domain"/>
    <property type="match status" value="1"/>
</dbReference>
<dbReference type="PANTHER" id="PTHR10127">
    <property type="entry name" value="DISCOIDIN, CUB, EGF, LAMININ , AND ZINC METALLOPROTEASE DOMAIN CONTAINING"/>
    <property type="match status" value="1"/>
</dbReference>
<accession>A0ABN7T3J6</accession>
<evidence type="ECO:0000256" key="2">
    <source>
        <dbReference type="ARBA" id="ARBA00022723"/>
    </source>
</evidence>
<dbReference type="SMART" id="SM00235">
    <property type="entry name" value="ZnMc"/>
    <property type="match status" value="1"/>
</dbReference>
<dbReference type="Pfam" id="PF01400">
    <property type="entry name" value="Astacin"/>
    <property type="match status" value="1"/>
</dbReference>
<keyword evidence="2 7" id="KW-0479">Metal-binding</keyword>
<comment type="cofactor">
    <cofactor evidence="7 8">
        <name>Zn(2+)</name>
        <dbReference type="ChEBI" id="CHEBI:29105"/>
    </cofactor>
    <text evidence="7 8">Binds 1 zinc ion per subunit.</text>
</comment>
<evidence type="ECO:0000256" key="1">
    <source>
        <dbReference type="ARBA" id="ARBA00022670"/>
    </source>
</evidence>
<protein>
    <recommendedName>
        <fullName evidence="8">Metalloendopeptidase</fullName>
        <ecNumber evidence="8">3.4.24.-</ecNumber>
    </recommendedName>
</protein>
<feature type="binding site" evidence="7">
    <location>
        <position position="175"/>
    </location>
    <ligand>
        <name>Zn(2+)</name>
        <dbReference type="ChEBI" id="CHEBI:29105"/>
        <note>catalytic</note>
    </ligand>
</feature>
<name>A0ABN7T3J6_OIKDI</name>
<dbReference type="InterPro" id="IPR024079">
    <property type="entry name" value="MetalloPept_cat_dom_sf"/>
</dbReference>
<dbReference type="InterPro" id="IPR006026">
    <property type="entry name" value="Peptidase_Metallo"/>
</dbReference>
<evidence type="ECO:0000313" key="10">
    <source>
        <dbReference type="EMBL" id="CAG5110676.1"/>
    </source>
</evidence>
<dbReference type="Gene3D" id="3.40.390.10">
    <property type="entry name" value="Collagenase (Catalytic Domain)"/>
    <property type="match status" value="1"/>
</dbReference>
<feature type="domain" description="Peptidase M12A" evidence="9">
    <location>
        <begin position="48"/>
        <end position="272"/>
    </location>
</feature>
<comment type="caution">
    <text evidence="7">Lacks conserved residue(s) required for the propagation of feature annotation.</text>
</comment>
<feature type="binding site" evidence="7">
    <location>
        <position position="181"/>
    </location>
    <ligand>
        <name>Zn(2+)</name>
        <dbReference type="ChEBI" id="CHEBI:29105"/>
        <note>catalytic</note>
    </ligand>
</feature>
<dbReference type="EMBL" id="OU015567">
    <property type="protein sequence ID" value="CAG5110676.1"/>
    <property type="molecule type" value="Genomic_DNA"/>
</dbReference>
<keyword evidence="4 7" id="KW-0862">Zinc</keyword>
<dbReference type="PANTHER" id="PTHR10127:SF780">
    <property type="entry name" value="METALLOENDOPEPTIDASE"/>
    <property type="match status" value="1"/>
</dbReference>
<evidence type="ECO:0000256" key="8">
    <source>
        <dbReference type="RuleBase" id="RU361183"/>
    </source>
</evidence>
<proteinExistence type="predicted"/>
<dbReference type="CDD" id="cd00112">
    <property type="entry name" value="LDLa"/>
    <property type="match status" value="1"/>
</dbReference>
<evidence type="ECO:0000259" key="9">
    <source>
        <dbReference type="PROSITE" id="PS51864"/>
    </source>
</evidence>
<evidence type="ECO:0000256" key="7">
    <source>
        <dbReference type="PROSITE-ProRule" id="PRU01211"/>
    </source>
</evidence>
<evidence type="ECO:0000256" key="6">
    <source>
        <dbReference type="ARBA" id="ARBA00023157"/>
    </source>
</evidence>
<dbReference type="InterPro" id="IPR002172">
    <property type="entry name" value="LDrepeatLR_classA_rpt"/>
</dbReference>
<evidence type="ECO:0000256" key="4">
    <source>
        <dbReference type="ARBA" id="ARBA00022833"/>
    </source>
</evidence>
<reference evidence="10 11" key="1">
    <citation type="submission" date="2021-04" db="EMBL/GenBank/DDBJ databases">
        <authorList>
            <person name="Bliznina A."/>
        </authorList>
    </citation>
    <scope>NUCLEOTIDE SEQUENCE [LARGE SCALE GENOMIC DNA]</scope>
</reference>
<keyword evidence="3 7" id="KW-0378">Hydrolase</keyword>
<organism evidence="10 11">
    <name type="scientific">Oikopleura dioica</name>
    <name type="common">Tunicate</name>
    <dbReference type="NCBI Taxonomy" id="34765"/>
    <lineage>
        <taxon>Eukaryota</taxon>
        <taxon>Metazoa</taxon>
        <taxon>Chordata</taxon>
        <taxon>Tunicata</taxon>
        <taxon>Appendicularia</taxon>
        <taxon>Copelata</taxon>
        <taxon>Oikopleuridae</taxon>
        <taxon>Oikopleura</taxon>
    </lineage>
</organism>
<dbReference type="PROSITE" id="PS51864">
    <property type="entry name" value="ASTACIN"/>
    <property type="match status" value="1"/>
</dbReference>
<evidence type="ECO:0000256" key="5">
    <source>
        <dbReference type="ARBA" id="ARBA00023049"/>
    </source>
</evidence>
<keyword evidence="11" id="KW-1185">Reference proteome</keyword>